<feature type="domain" description="Ice-binding protein C-terminal" evidence="2">
    <location>
        <begin position="376"/>
        <end position="399"/>
    </location>
</feature>
<evidence type="ECO:0000256" key="1">
    <source>
        <dbReference type="SAM" id="SignalP"/>
    </source>
</evidence>
<dbReference type="InterPro" id="IPR013424">
    <property type="entry name" value="Ice-binding_C"/>
</dbReference>
<gene>
    <name evidence="3" type="ORF">CAPSK01_001176</name>
</gene>
<feature type="chain" id="PRO_5001785668" evidence="1">
    <location>
        <begin position="40"/>
        <end position="408"/>
    </location>
</feature>
<comment type="caution">
    <text evidence="3">The sequence shown here is derived from an EMBL/GenBank/DDBJ whole genome shotgun (WGS) entry which is preliminary data.</text>
</comment>
<reference evidence="3 4" key="1">
    <citation type="submission" date="2014-07" db="EMBL/GenBank/DDBJ databases">
        <title>Expanding our view of genomic diversity in Candidatus Accumulibacter clades.</title>
        <authorList>
            <person name="Skennerton C.T."/>
            <person name="Barr J.J."/>
            <person name="Slater F.R."/>
            <person name="Bond P.L."/>
            <person name="Tyson G.W."/>
        </authorList>
    </citation>
    <scope>NUCLEOTIDE SEQUENCE [LARGE SCALE GENOMIC DNA]</scope>
    <source>
        <strain evidence="4">SK-01</strain>
    </source>
</reference>
<dbReference type="NCBIfam" id="TIGR02595">
    <property type="entry name" value="PEP_CTERM"/>
    <property type="match status" value="1"/>
</dbReference>
<dbReference type="EMBL" id="JDSS02000018">
    <property type="protein sequence ID" value="KFB68987.1"/>
    <property type="molecule type" value="Genomic_DNA"/>
</dbReference>
<accession>A0A084Y2P3</accession>
<sequence>MRPHMKPNGMKNRGCRASAIRKASTMFAVGSLMVSGVQAATIDLTGLGYIQHGDALVYSMPVANYQFGFNTNNGPYAISSTPGAIQDLTVIATGSSGGPVTTNVSGVDNAYATPSGNGSLPYFYPNSTNSNGEALIANNLADTWDASLSALKGILGNDQMVFFFNNNQINRGGAATQSLAIWARIWITDDGGNNVGVAYELTNDDSMYALTTAGGGGTFLGDPTTYTAPGAGAGNPSSVAPGATDFLMAGGQYCVATGPSLPLPVPVPCGSAPSPGTVISAPINHNLGADHVAYSVIVPELNAALADLFSSVPDATLAKYTLHLDVRMGCYDTTVTSSPPGVSPWMASGLANGNGTCLNNGYEQLFMGTAIVPDVVPEPQSLALLAAGLTLAGFMSRRRKLPLKREAS</sequence>
<keyword evidence="1" id="KW-0732">Signal</keyword>
<dbReference type="Pfam" id="PF07589">
    <property type="entry name" value="PEP-CTERM"/>
    <property type="match status" value="1"/>
</dbReference>
<proteinExistence type="predicted"/>
<dbReference type="Proteomes" id="UP000019812">
    <property type="component" value="Unassembled WGS sequence"/>
</dbReference>
<evidence type="ECO:0000313" key="3">
    <source>
        <dbReference type="EMBL" id="KFB68987.1"/>
    </source>
</evidence>
<feature type="signal peptide" evidence="1">
    <location>
        <begin position="1"/>
        <end position="39"/>
    </location>
</feature>
<protein>
    <submittedName>
        <fullName evidence="3">PEP-CTERM motif protein</fullName>
    </submittedName>
</protein>
<organism evidence="3 4">
    <name type="scientific">Candidatus Accumulibacter vicinus</name>
    <dbReference type="NCBI Taxonomy" id="2954382"/>
    <lineage>
        <taxon>Bacteria</taxon>
        <taxon>Pseudomonadati</taxon>
        <taxon>Pseudomonadota</taxon>
        <taxon>Betaproteobacteria</taxon>
        <taxon>Candidatus Accumulibacter</taxon>
    </lineage>
</organism>
<dbReference type="AlphaFoldDB" id="A0A084Y2P3"/>
<evidence type="ECO:0000259" key="2">
    <source>
        <dbReference type="Pfam" id="PF07589"/>
    </source>
</evidence>
<evidence type="ECO:0000313" key="4">
    <source>
        <dbReference type="Proteomes" id="UP000019812"/>
    </source>
</evidence>
<name>A0A084Y2P3_9PROT</name>